<comment type="caution">
    <text evidence="1">The sequence shown here is derived from an EMBL/GenBank/DDBJ whole genome shotgun (WGS) entry which is preliminary data.</text>
</comment>
<gene>
    <name evidence="1" type="ORF">NEMBOFW57_007170</name>
</gene>
<proteinExistence type="predicted"/>
<keyword evidence="2" id="KW-1185">Reference proteome</keyword>
<accession>A0AAD4HX67</accession>
<dbReference type="Proteomes" id="UP001197093">
    <property type="component" value="Unassembled WGS sequence"/>
</dbReference>
<evidence type="ECO:0000313" key="1">
    <source>
        <dbReference type="EMBL" id="KAG7287657.1"/>
    </source>
</evidence>
<evidence type="ECO:0000313" key="2">
    <source>
        <dbReference type="Proteomes" id="UP001197093"/>
    </source>
</evidence>
<dbReference type="AlphaFoldDB" id="A0AAD4HX67"/>
<protein>
    <submittedName>
        <fullName evidence="1">Uncharacterized protein</fullName>
    </submittedName>
</protein>
<sequence length="277" mass="29682">MLNLVTPPTIVAVVEWGREDYGRSQNAAKHWSGDVTREFYCVLESKLCSGDKEGLGLYLAFSGTVLTPGFADEISFKQHYPCKTGARDTNRQCTEWNTDYDYFSTSYCGTKCNVATCPLPTSSRGFATAFGYQNAQRAARAATRWGWYEAPTLAELTTGISGLLSVGASLNDINKAINVGIWTAKSDTAGKVSVTYAMTPGSPYRISQVHVDLDCLPIGKCAPGSYTSEKDDLADVTVFTPALTYPACGAGSKAYLTVHAAVNVLTNSATCEPPKAA</sequence>
<reference evidence="1" key="1">
    <citation type="submission" date="2023-02" db="EMBL/GenBank/DDBJ databases">
        <authorList>
            <person name="Palmer J.M."/>
        </authorList>
    </citation>
    <scope>NUCLEOTIDE SEQUENCE</scope>
    <source>
        <strain evidence="1">FW57</strain>
    </source>
</reference>
<organism evidence="1 2">
    <name type="scientific">Staphylotrichum longicolle</name>
    <dbReference type="NCBI Taxonomy" id="669026"/>
    <lineage>
        <taxon>Eukaryota</taxon>
        <taxon>Fungi</taxon>
        <taxon>Dikarya</taxon>
        <taxon>Ascomycota</taxon>
        <taxon>Pezizomycotina</taxon>
        <taxon>Sordariomycetes</taxon>
        <taxon>Sordariomycetidae</taxon>
        <taxon>Sordariales</taxon>
        <taxon>Chaetomiaceae</taxon>
        <taxon>Staphylotrichum</taxon>
    </lineage>
</organism>
<dbReference type="EMBL" id="JAHCVI010000003">
    <property type="protein sequence ID" value="KAG7287657.1"/>
    <property type="molecule type" value="Genomic_DNA"/>
</dbReference>
<name>A0AAD4HX67_9PEZI</name>